<dbReference type="AlphaFoldDB" id="A0A9W6BBI3"/>
<dbReference type="Proteomes" id="UP001165080">
    <property type="component" value="Unassembled WGS sequence"/>
</dbReference>
<feature type="compositionally biased region" description="Low complexity" evidence="1">
    <location>
        <begin position="237"/>
        <end position="247"/>
    </location>
</feature>
<accession>A0A9W6BBI3</accession>
<comment type="caution">
    <text evidence="2">The sequence shown here is derived from an EMBL/GenBank/DDBJ whole genome shotgun (WGS) entry which is preliminary data.</text>
</comment>
<keyword evidence="3" id="KW-1185">Reference proteome</keyword>
<feature type="compositionally biased region" description="Gly residues" evidence="1">
    <location>
        <begin position="223"/>
        <end position="236"/>
    </location>
</feature>
<feature type="compositionally biased region" description="Low complexity" evidence="1">
    <location>
        <begin position="84"/>
        <end position="99"/>
    </location>
</feature>
<evidence type="ECO:0000256" key="1">
    <source>
        <dbReference type="SAM" id="MobiDB-lite"/>
    </source>
</evidence>
<gene>
    <name evidence="2" type="primary">PLEST006625</name>
    <name evidence="2" type="ORF">PLESTB_000183100</name>
</gene>
<feature type="region of interest" description="Disordered" evidence="1">
    <location>
        <begin position="868"/>
        <end position="929"/>
    </location>
</feature>
<dbReference type="PANTHER" id="PTHR48125:SF10">
    <property type="entry name" value="OS12G0136300 PROTEIN"/>
    <property type="match status" value="1"/>
</dbReference>
<evidence type="ECO:0000313" key="2">
    <source>
        <dbReference type="EMBL" id="GLC49106.1"/>
    </source>
</evidence>
<feature type="compositionally biased region" description="Low complexity" evidence="1">
    <location>
        <begin position="127"/>
        <end position="146"/>
    </location>
</feature>
<feature type="region of interest" description="Disordered" evidence="1">
    <location>
        <begin position="53"/>
        <end position="157"/>
    </location>
</feature>
<feature type="region of interest" description="Disordered" evidence="1">
    <location>
        <begin position="223"/>
        <end position="256"/>
    </location>
</feature>
<dbReference type="PANTHER" id="PTHR48125">
    <property type="entry name" value="LP07818P1"/>
    <property type="match status" value="1"/>
</dbReference>
<evidence type="ECO:0000313" key="3">
    <source>
        <dbReference type="Proteomes" id="UP001165080"/>
    </source>
</evidence>
<sequence>MPFGQGFLGLGAHRLAGNPTQAPRPAVISDLTGTDSKIVAGADDAALHAALGLNEDGAGSDTDGGSDDPNQLALEQLESRRISSRTASTSTSASSSTSSLDGGPPGLHRPVGGGSGASPPAFPAFPRPRAVAAGGGSATAPAGRPAGPSPPAQVPAEAAQLYAGSSIAGNLSATTASADALVPLLDSLQLEPPSGPGGASNVQRVYRTATASASAEQAAAGSAAGGAEGAGGGAAGAAGAAPGAGSAPLKVQRKRARTRVVDTSELLLARDEAVRTELISRTWSGLLRFEERLSSAPGAAAGAPAPAPIGEPRATAAPVPAPAVAAAPAVATPDGEGPSPPGGLQDVLGFLLEAAEAQKDMQLEERETQLVRQRKELARAVRIMWHIRSAPTWGRLARLFLNQGRAFSVDHLVATLERLARFRADGHVGRLRNRRSAFDRVWDMLTRRVAFAAPRMSGLDLVRVVHALNRLPLTHRPRAEHTLLAVQRVLRHSQRALPPPPEGGGGGAADAGPGRPGGGGSGGERFILNASEVARQRNRGRTAAAGAAARRGWGLASGEFEAEEEAEAGPRALSGAQYASLCYALGRMNLRARPCRLSLLLSRSICRRLLLGSYSMLGSLGPREFAGLLYGLSGMRLSPPRWWMYAFYVSSVRALPAMTDVQMTMMIYGACRVKGKPPPAWIESYLEALGPRLRELDGAGLATLAHALGRLRYKPRPAWVEAFMVPTAEVLARRGMSGVEMSQLVRGLMFLGLRPPEDVLEALWEASGRAMEAGEFSMAQLTNLAWALGMLKVPIPRPWYDQLMTQVNRNYKRLQHQRPYHRRRLLSALQAFGCRNLSYYYELLMIPLTDMPNYAAWAAKQAKLRLAAPQQPQQQPVSHTKLQQQPQPQQQQTQQQKESLSQQQQGQQLQQGQPAVKQQPAYGTQAQPGEGVQGQAVEVVVAAGTDGVVAPAAVAVVKQKTRRWRRGKKKAGERSLPQAQQQDSTQGVQT</sequence>
<protein>
    <submittedName>
        <fullName evidence="2">Uncharacterized protein</fullName>
    </submittedName>
</protein>
<feature type="compositionally biased region" description="Low complexity" evidence="1">
    <location>
        <begin position="53"/>
        <end position="63"/>
    </location>
</feature>
<feature type="compositionally biased region" description="Basic residues" evidence="1">
    <location>
        <begin position="959"/>
        <end position="971"/>
    </location>
</feature>
<feature type="compositionally biased region" description="Low complexity" evidence="1">
    <location>
        <begin position="883"/>
        <end position="929"/>
    </location>
</feature>
<dbReference type="EMBL" id="BRXU01000002">
    <property type="protein sequence ID" value="GLC49106.1"/>
    <property type="molecule type" value="Genomic_DNA"/>
</dbReference>
<feature type="compositionally biased region" description="Gly residues" evidence="1">
    <location>
        <begin position="503"/>
        <end position="523"/>
    </location>
</feature>
<organism evidence="2 3">
    <name type="scientific">Pleodorina starrii</name>
    <dbReference type="NCBI Taxonomy" id="330485"/>
    <lineage>
        <taxon>Eukaryota</taxon>
        <taxon>Viridiplantae</taxon>
        <taxon>Chlorophyta</taxon>
        <taxon>core chlorophytes</taxon>
        <taxon>Chlorophyceae</taxon>
        <taxon>CS clade</taxon>
        <taxon>Chlamydomonadales</taxon>
        <taxon>Volvocaceae</taxon>
        <taxon>Pleodorina</taxon>
    </lineage>
</organism>
<feature type="region of interest" description="Disordered" evidence="1">
    <location>
        <begin position="957"/>
        <end position="990"/>
    </location>
</feature>
<proteinExistence type="predicted"/>
<feature type="compositionally biased region" description="Polar residues" evidence="1">
    <location>
        <begin position="977"/>
        <end position="990"/>
    </location>
</feature>
<feature type="region of interest" description="Disordered" evidence="1">
    <location>
        <begin position="495"/>
        <end position="525"/>
    </location>
</feature>
<name>A0A9W6BBI3_9CHLO</name>
<reference evidence="2 3" key="1">
    <citation type="journal article" date="2023" name="Commun. Biol.">
        <title>Reorganization of the ancestral sex-determining regions during the evolution of trioecy in Pleodorina starrii.</title>
        <authorList>
            <person name="Takahashi K."/>
            <person name="Suzuki S."/>
            <person name="Kawai-Toyooka H."/>
            <person name="Yamamoto K."/>
            <person name="Hamaji T."/>
            <person name="Ootsuki R."/>
            <person name="Yamaguchi H."/>
            <person name="Kawachi M."/>
            <person name="Higashiyama T."/>
            <person name="Nozaki H."/>
        </authorList>
    </citation>
    <scope>NUCLEOTIDE SEQUENCE [LARGE SCALE GENOMIC DNA]</scope>
    <source>
        <strain evidence="2 3">NIES-4479</strain>
    </source>
</reference>